<feature type="DNA-binding region" description="H-T-H motif" evidence="2">
    <location>
        <begin position="39"/>
        <end position="58"/>
    </location>
</feature>
<dbReference type="AlphaFoldDB" id="A0A7Y9S7P1"/>
<dbReference type="PRINTS" id="PR00455">
    <property type="entry name" value="HTHTETR"/>
</dbReference>
<dbReference type="Proteomes" id="UP000521748">
    <property type="component" value="Unassembled WGS sequence"/>
</dbReference>
<keyword evidence="5" id="KW-1185">Reference proteome</keyword>
<dbReference type="PANTHER" id="PTHR30055">
    <property type="entry name" value="HTH-TYPE TRANSCRIPTIONAL REGULATOR RUTR"/>
    <property type="match status" value="1"/>
</dbReference>
<evidence type="ECO:0000313" key="4">
    <source>
        <dbReference type="EMBL" id="NYE95765.1"/>
    </source>
</evidence>
<dbReference type="Gene3D" id="1.10.357.10">
    <property type="entry name" value="Tetracycline Repressor, domain 2"/>
    <property type="match status" value="1"/>
</dbReference>
<keyword evidence="1 2" id="KW-0238">DNA-binding</keyword>
<dbReference type="SUPFAM" id="SSF46689">
    <property type="entry name" value="Homeodomain-like"/>
    <property type="match status" value="1"/>
</dbReference>
<sequence>MSSNPPRISSGRGDATRNREKLLNIAAQMIQERGVGCLTMDGLAERAKVGKGTIFRHFGSRSGLLESLLDHTEEDFQRQLIFGPPPLGPGASAKQRLLAFGKAVIDRFEVNGELVQAARESSDRRFSAPAAQLHRMHVMILLRAAEAEAATAQSPAAPSTQPADVELLAYVLLAALEPGLLSYHRRVAGISPERQGALWGYLLERLLPEAP</sequence>
<evidence type="ECO:0000256" key="1">
    <source>
        <dbReference type="ARBA" id="ARBA00023125"/>
    </source>
</evidence>
<reference evidence="4 5" key="1">
    <citation type="submission" date="2020-07" db="EMBL/GenBank/DDBJ databases">
        <title>Sequencing the genomes of 1000 actinobacteria strains.</title>
        <authorList>
            <person name="Klenk H.-P."/>
        </authorList>
    </citation>
    <scope>NUCLEOTIDE SEQUENCE [LARGE SCALE GENOMIC DNA]</scope>
    <source>
        <strain evidence="4 5">DSM 102047</strain>
    </source>
</reference>
<dbReference type="GO" id="GO:0000976">
    <property type="term" value="F:transcription cis-regulatory region binding"/>
    <property type="evidence" value="ECO:0007669"/>
    <property type="project" value="TreeGrafter"/>
</dbReference>
<dbReference type="PROSITE" id="PS50977">
    <property type="entry name" value="HTH_TETR_2"/>
    <property type="match status" value="1"/>
</dbReference>
<evidence type="ECO:0000313" key="5">
    <source>
        <dbReference type="Proteomes" id="UP000521748"/>
    </source>
</evidence>
<organism evidence="4 5">
    <name type="scientific">Psychromicrobium silvestre</name>
    <dbReference type="NCBI Taxonomy" id="1645614"/>
    <lineage>
        <taxon>Bacteria</taxon>
        <taxon>Bacillati</taxon>
        <taxon>Actinomycetota</taxon>
        <taxon>Actinomycetes</taxon>
        <taxon>Micrococcales</taxon>
        <taxon>Micrococcaceae</taxon>
        <taxon>Psychromicrobium</taxon>
    </lineage>
</organism>
<dbReference type="EMBL" id="JACBYQ010000002">
    <property type="protein sequence ID" value="NYE95765.1"/>
    <property type="molecule type" value="Genomic_DNA"/>
</dbReference>
<dbReference type="InterPro" id="IPR001647">
    <property type="entry name" value="HTH_TetR"/>
</dbReference>
<proteinExistence type="predicted"/>
<protein>
    <submittedName>
        <fullName evidence="4">AcrR family transcriptional regulator</fullName>
    </submittedName>
</protein>
<gene>
    <name evidence="4" type="ORF">FHU41_002015</name>
</gene>
<dbReference type="PANTHER" id="PTHR30055:SF209">
    <property type="entry name" value="POSSIBLE TRANSCRIPTIONAL REGULATORY PROTEIN (PROBABLY TETR-FAMILY)"/>
    <property type="match status" value="1"/>
</dbReference>
<dbReference type="RefSeq" id="WP_179389505.1">
    <property type="nucleotide sequence ID" value="NZ_JACBYQ010000002.1"/>
</dbReference>
<dbReference type="InterPro" id="IPR050109">
    <property type="entry name" value="HTH-type_TetR-like_transc_reg"/>
</dbReference>
<dbReference type="GO" id="GO:0003700">
    <property type="term" value="F:DNA-binding transcription factor activity"/>
    <property type="evidence" value="ECO:0007669"/>
    <property type="project" value="TreeGrafter"/>
</dbReference>
<comment type="caution">
    <text evidence="4">The sequence shown here is derived from an EMBL/GenBank/DDBJ whole genome shotgun (WGS) entry which is preliminary data.</text>
</comment>
<evidence type="ECO:0000256" key="2">
    <source>
        <dbReference type="PROSITE-ProRule" id="PRU00335"/>
    </source>
</evidence>
<feature type="domain" description="HTH tetR-type" evidence="3">
    <location>
        <begin position="16"/>
        <end position="76"/>
    </location>
</feature>
<accession>A0A7Y9S7P1</accession>
<name>A0A7Y9S7P1_9MICC</name>
<dbReference type="Pfam" id="PF00440">
    <property type="entry name" value="TetR_N"/>
    <property type="match status" value="1"/>
</dbReference>
<evidence type="ECO:0000259" key="3">
    <source>
        <dbReference type="PROSITE" id="PS50977"/>
    </source>
</evidence>
<dbReference type="InterPro" id="IPR009057">
    <property type="entry name" value="Homeodomain-like_sf"/>
</dbReference>